<dbReference type="Proteomes" id="UP000270296">
    <property type="component" value="Unassembled WGS sequence"/>
</dbReference>
<evidence type="ECO:0000256" key="3">
    <source>
        <dbReference type="ARBA" id="ARBA00022786"/>
    </source>
</evidence>
<dbReference type="PANTHER" id="PTHR13123">
    <property type="entry name" value="LD30288P"/>
    <property type="match status" value="1"/>
</dbReference>
<keyword evidence="3" id="KW-0833">Ubl conjugation pathway</keyword>
<name>A0A183IU02_9BILA</name>
<organism evidence="7">
    <name type="scientific">Soboliphyme baturini</name>
    <dbReference type="NCBI Taxonomy" id="241478"/>
    <lineage>
        <taxon>Eukaryota</taxon>
        <taxon>Metazoa</taxon>
        <taxon>Ecdysozoa</taxon>
        <taxon>Nematoda</taxon>
        <taxon>Enoplea</taxon>
        <taxon>Dorylaimia</taxon>
        <taxon>Dioctophymatida</taxon>
        <taxon>Dioctophymatoidea</taxon>
        <taxon>Soboliphymatidae</taxon>
        <taxon>Soboliphyme</taxon>
    </lineage>
</organism>
<evidence type="ECO:0000256" key="4">
    <source>
        <dbReference type="ARBA" id="ARBA00023242"/>
    </source>
</evidence>
<keyword evidence="6" id="KW-1185">Reference proteome</keyword>
<dbReference type="GO" id="GO:0005737">
    <property type="term" value="C:cytoplasm"/>
    <property type="evidence" value="ECO:0007669"/>
    <property type="project" value="TreeGrafter"/>
</dbReference>
<dbReference type="SUPFAM" id="SSF81383">
    <property type="entry name" value="F-box domain"/>
    <property type="match status" value="1"/>
</dbReference>
<dbReference type="GO" id="GO:0016567">
    <property type="term" value="P:protein ubiquitination"/>
    <property type="evidence" value="ECO:0007669"/>
    <property type="project" value="UniProtKB-UniPathway"/>
</dbReference>
<accession>A0A183IU02</accession>
<dbReference type="GO" id="GO:0005634">
    <property type="term" value="C:nucleus"/>
    <property type="evidence" value="ECO:0007669"/>
    <property type="project" value="UniProtKB-SubCell"/>
</dbReference>
<dbReference type="AlphaFoldDB" id="A0A183IU02"/>
<comment type="subcellular location">
    <subcellularLocation>
        <location evidence="1">Nucleus</location>
    </subcellularLocation>
</comment>
<dbReference type="OrthoDB" id="9991467at2759"/>
<reference evidence="5 6" key="2">
    <citation type="submission" date="2018-11" db="EMBL/GenBank/DDBJ databases">
        <authorList>
            <consortium name="Pathogen Informatics"/>
        </authorList>
    </citation>
    <scope>NUCLEOTIDE SEQUENCE [LARGE SCALE GENOMIC DNA]</scope>
</reference>
<gene>
    <name evidence="5" type="ORF">SBAD_LOCUS7099</name>
</gene>
<evidence type="ECO:0000313" key="6">
    <source>
        <dbReference type="Proteomes" id="UP000270296"/>
    </source>
</evidence>
<dbReference type="UniPathway" id="UPA00143"/>
<dbReference type="InterPro" id="IPR036047">
    <property type="entry name" value="F-box-like_dom_sf"/>
</dbReference>
<evidence type="ECO:0000256" key="1">
    <source>
        <dbReference type="ARBA" id="ARBA00004123"/>
    </source>
</evidence>
<sequence length="316" mass="35913">MPFIGLDWRAPGEEWIKTAEGWEKKKLKPIPSDCSIESAGLRELDDVCHTTKLRDSELVPRNITGGGGCNRAAETTTTTQDAQPPHYFLAMNKSSQFIRDVSLSDAFQKLDFISAISDVRRFNYVSKVVEILVKNKLVNLSGSGRKILLSLIERLTEHCLRNYVQLYTLRSLIADLTDGLNKGHHYGSEKLLAIHQSVVRHLVSVVCDVSMSAHNTHTRCSYNCVRLLDLPVDCLLAVLSRLSDHNSLMNVADAHHSLWTLVSMQCQLWRRLCCFHFTQQQIAWALDRNSERPGCTKAALWRSVYFDLKKWVVYVL</sequence>
<dbReference type="InterPro" id="IPR040394">
    <property type="entry name" value="FBX25/32"/>
</dbReference>
<evidence type="ECO:0000313" key="7">
    <source>
        <dbReference type="WBParaSite" id="SBAD_0000736501-mRNA-1"/>
    </source>
</evidence>
<comment type="pathway">
    <text evidence="2">Protein modification; protein ubiquitination.</text>
</comment>
<evidence type="ECO:0000256" key="2">
    <source>
        <dbReference type="ARBA" id="ARBA00004906"/>
    </source>
</evidence>
<dbReference type="WBParaSite" id="SBAD_0000736501-mRNA-1">
    <property type="protein sequence ID" value="SBAD_0000736501-mRNA-1"/>
    <property type="gene ID" value="SBAD_0000736501"/>
</dbReference>
<dbReference type="EMBL" id="UZAM01010318">
    <property type="protein sequence ID" value="VDP11881.1"/>
    <property type="molecule type" value="Genomic_DNA"/>
</dbReference>
<dbReference type="PANTHER" id="PTHR13123:SF7">
    <property type="entry name" value="LD30288P"/>
    <property type="match status" value="1"/>
</dbReference>
<proteinExistence type="predicted"/>
<reference evidence="7" key="1">
    <citation type="submission" date="2016-06" db="UniProtKB">
        <authorList>
            <consortium name="WormBaseParasite"/>
        </authorList>
    </citation>
    <scope>IDENTIFICATION</scope>
</reference>
<protein>
    <submittedName>
        <fullName evidence="7">F-box only protein 25</fullName>
    </submittedName>
</protein>
<dbReference type="GO" id="GO:0019005">
    <property type="term" value="C:SCF ubiquitin ligase complex"/>
    <property type="evidence" value="ECO:0007669"/>
    <property type="project" value="TreeGrafter"/>
</dbReference>
<keyword evidence="4" id="KW-0539">Nucleus</keyword>
<evidence type="ECO:0000313" key="5">
    <source>
        <dbReference type="EMBL" id="VDP11881.1"/>
    </source>
</evidence>